<dbReference type="InterPro" id="IPR018743">
    <property type="entry name" value="DUF2292"/>
</dbReference>
<evidence type="ECO:0000313" key="2">
    <source>
        <dbReference type="Proteomes" id="UP000648182"/>
    </source>
</evidence>
<dbReference type="Proteomes" id="UP000648182">
    <property type="component" value="Unassembled WGS sequence"/>
</dbReference>
<organism evidence="1 2">
    <name type="scientific">Bacillus norwichensis</name>
    <dbReference type="NCBI Taxonomy" id="2762217"/>
    <lineage>
        <taxon>Bacteria</taxon>
        <taxon>Bacillati</taxon>
        <taxon>Bacillota</taxon>
        <taxon>Bacilli</taxon>
        <taxon>Bacillales</taxon>
        <taxon>Bacillaceae</taxon>
        <taxon>Bacillus</taxon>
    </lineage>
</organism>
<dbReference type="EMBL" id="JACSPV010000006">
    <property type="protein sequence ID" value="MBD8004525.1"/>
    <property type="molecule type" value="Genomic_DNA"/>
</dbReference>
<accession>A0ABR8VID7</accession>
<proteinExistence type="predicted"/>
<sequence>MDTIQFGSSTLIIQDSQVIQILKMKKSD</sequence>
<evidence type="ECO:0000313" key="1">
    <source>
        <dbReference type="EMBL" id="MBD8004525.1"/>
    </source>
</evidence>
<dbReference type="Pfam" id="PF10055">
    <property type="entry name" value="DUF2292"/>
    <property type="match status" value="1"/>
</dbReference>
<protein>
    <submittedName>
        <fullName evidence="1">DUF2292 domain-containing protein</fullName>
    </submittedName>
</protein>
<keyword evidence="2" id="KW-1185">Reference proteome</keyword>
<gene>
    <name evidence="1" type="ORF">H9631_05470</name>
</gene>
<comment type="caution">
    <text evidence="1">The sequence shown here is derived from an EMBL/GenBank/DDBJ whole genome shotgun (WGS) entry which is preliminary data.</text>
</comment>
<reference evidence="1 2" key="1">
    <citation type="submission" date="2020-08" db="EMBL/GenBank/DDBJ databases">
        <title>A Genomic Blueprint of the Chicken Gut Microbiome.</title>
        <authorList>
            <person name="Gilroy R."/>
            <person name="Ravi A."/>
            <person name="Getino M."/>
            <person name="Pursley I."/>
            <person name="Horton D.L."/>
            <person name="Alikhan N.-F."/>
            <person name="Baker D."/>
            <person name="Gharbi K."/>
            <person name="Hall N."/>
            <person name="Watson M."/>
            <person name="Adriaenssens E.M."/>
            <person name="Foster-Nyarko E."/>
            <person name="Jarju S."/>
            <person name="Secka A."/>
            <person name="Antonio M."/>
            <person name="Oren A."/>
            <person name="Chaudhuri R."/>
            <person name="La Ragione R.M."/>
            <person name="Hildebrand F."/>
            <person name="Pallen M.J."/>
        </authorList>
    </citation>
    <scope>NUCLEOTIDE SEQUENCE [LARGE SCALE GENOMIC DNA]</scope>
    <source>
        <strain evidence="1 2">Sa1BUA2</strain>
    </source>
</reference>
<name>A0ABR8VID7_9BACI</name>